<sequence>MTSDQAVTEAAEARDWACLCPRLIDVTAVPGGQWLMPVACDLQCGQMFPAAARRSAARYCPPGRPPRPEEGACSEREVVLGQGSLGERLSPGYLESPGPRRL</sequence>
<organism evidence="2 3">
    <name type="scientific">Pleurodeles waltl</name>
    <name type="common">Iberian ribbed newt</name>
    <dbReference type="NCBI Taxonomy" id="8319"/>
    <lineage>
        <taxon>Eukaryota</taxon>
        <taxon>Metazoa</taxon>
        <taxon>Chordata</taxon>
        <taxon>Craniata</taxon>
        <taxon>Vertebrata</taxon>
        <taxon>Euteleostomi</taxon>
        <taxon>Amphibia</taxon>
        <taxon>Batrachia</taxon>
        <taxon>Caudata</taxon>
        <taxon>Salamandroidea</taxon>
        <taxon>Salamandridae</taxon>
        <taxon>Pleurodelinae</taxon>
        <taxon>Pleurodeles</taxon>
    </lineage>
</organism>
<dbReference type="AlphaFoldDB" id="A0AAV7VC24"/>
<evidence type="ECO:0000256" key="1">
    <source>
        <dbReference type="SAM" id="MobiDB-lite"/>
    </source>
</evidence>
<accession>A0AAV7VC24</accession>
<reference evidence="2" key="1">
    <citation type="journal article" date="2022" name="bioRxiv">
        <title>Sequencing and chromosome-scale assembly of the giantPleurodeles waltlgenome.</title>
        <authorList>
            <person name="Brown T."/>
            <person name="Elewa A."/>
            <person name="Iarovenko S."/>
            <person name="Subramanian E."/>
            <person name="Araus A.J."/>
            <person name="Petzold A."/>
            <person name="Susuki M."/>
            <person name="Suzuki K.-i.T."/>
            <person name="Hayashi T."/>
            <person name="Toyoda A."/>
            <person name="Oliveira C."/>
            <person name="Osipova E."/>
            <person name="Leigh N.D."/>
            <person name="Simon A."/>
            <person name="Yun M.H."/>
        </authorList>
    </citation>
    <scope>NUCLEOTIDE SEQUENCE</scope>
    <source>
        <strain evidence="2">20211129_DDA</strain>
        <tissue evidence="2">Liver</tissue>
    </source>
</reference>
<dbReference type="Proteomes" id="UP001066276">
    <property type="component" value="Chromosome 2_1"/>
</dbReference>
<name>A0AAV7VC24_PLEWA</name>
<dbReference type="EMBL" id="JANPWB010000003">
    <property type="protein sequence ID" value="KAJ1198907.1"/>
    <property type="molecule type" value="Genomic_DNA"/>
</dbReference>
<protein>
    <submittedName>
        <fullName evidence="2">Uncharacterized protein</fullName>
    </submittedName>
</protein>
<proteinExistence type="predicted"/>
<evidence type="ECO:0000313" key="3">
    <source>
        <dbReference type="Proteomes" id="UP001066276"/>
    </source>
</evidence>
<feature type="region of interest" description="Disordered" evidence="1">
    <location>
        <begin position="82"/>
        <end position="102"/>
    </location>
</feature>
<comment type="caution">
    <text evidence="2">The sequence shown here is derived from an EMBL/GenBank/DDBJ whole genome shotgun (WGS) entry which is preliminary data.</text>
</comment>
<gene>
    <name evidence="2" type="ORF">NDU88_002745</name>
</gene>
<keyword evidence="3" id="KW-1185">Reference proteome</keyword>
<evidence type="ECO:0000313" key="2">
    <source>
        <dbReference type="EMBL" id="KAJ1198907.1"/>
    </source>
</evidence>